<evidence type="ECO:0000313" key="3">
    <source>
        <dbReference type="EMBL" id="AWT51481.1"/>
    </source>
</evidence>
<dbReference type="Gene3D" id="3.40.50.720">
    <property type="entry name" value="NAD(P)-binding Rossmann-like Domain"/>
    <property type="match status" value="1"/>
</dbReference>
<dbReference type="EMBL" id="CP027541">
    <property type="protein sequence ID" value="AWT51481.1"/>
    <property type="molecule type" value="Genomic_DNA"/>
</dbReference>
<dbReference type="FunFam" id="3.40.50.720:FF:000084">
    <property type="entry name" value="Short-chain dehydrogenase reductase"/>
    <property type="match status" value="1"/>
</dbReference>
<dbReference type="AlphaFoldDB" id="A0A2U9PIB0"/>
<accession>A0A2U9PIB0</accession>
<keyword evidence="2" id="KW-0560">Oxidoreductase</keyword>
<reference evidence="3 4" key="1">
    <citation type="journal article" date="2013" name="Genome Announc.">
        <title>Draft genome sequence of MKD8, a conjugal recipient Mycobacterium smegmatis strain.</title>
        <authorList>
            <person name="Gray T.A."/>
            <person name="Palumbo M.J."/>
            <person name="Derbyshire K.M."/>
        </authorList>
    </citation>
    <scope>NUCLEOTIDE SEQUENCE [LARGE SCALE GENOMIC DNA]</scope>
    <source>
        <strain evidence="3 4">MKD8</strain>
    </source>
</reference>
<dbReference type="NCBIfam" id="NF005559">
    <property type="entry name" value="PRK07231.1"/>
    <property type="match status" value="1"/>
</dbReference>
<dbReference type="RefSeq" id="WP_003891831.1">
    <property type="nucleotide sequence ID" value="NZ_CP027541.1"/>
</dbReference>
<dbReference type="PRINTS" id="PR00080">
    <property type="entry name" value="SDRFAMILY"/>
</dbReference>
<dbReference type="InterPro" id="IPR036291">
    <property type="entry name" value="NAD(P)-bd_dom_sf"/>
</dbReference>
<protein>
    <submittedName>
        <fullName evidence="3">2,5-dichloro-2,5-cyclohexadiene-1,4-diol dehydrogenase</fullName>
    </submittedName>
</protein>
<comment type="similarity">
    <text evidence="1">Belongs to the short-chain dehydrogenases/reductases (SDR) family.</text>
</comment>
<evidence type="ECO:0000256" key="1">
    <source>
        <dbReference type="ARBA" id="ARBA00006484"/>
    </source>
</evidence>
<name>A0A2U9PIB0_MYCSE</name>
<proteinExistence type="inferred from homology"/>
<dbReference type="Pfam" id="PF13561">
    <property type="entry name" value="adh_short_C2"/>
    <property type="match status" value="1"/>
</dbReference>
<dbReference type="GO" id="GO:0016491">
    <property type="term" value="F:oxidoreductase activity"/>
    <property type="evidence" value="ECO:0007669"/>
    <property type="project" value="UniProtKB-KW"/>
</dbReference>
<gene>
    <name evidence="3" type="ORF">D806_004880</name>
</gene>
<organism evidence="3 4">
    <name type="scientific">Mycolicibacterium smegmatis (strain MKD8)</name>
    <name type="common">Mycobacterium smegmatis</name>
    <dbReference type="NCBI Taxonomy" id="1214915"/>
    <lineage>
        <taxon>Bacteria</taxon>
        <taxon>Bacillati</taxon>
        <taxon>Actinomycetota</taxon>
        <taxon>Actinomycetes</taxon>
        <taxon>Mycobacteriales</taxon>
        <taxon>Mycobacteriaceae</taxon>
        <taxon>Mycolicibacterium</taxon>
    </lineage>
</organism>
<dbReference type="Proteomes" id="UP000011200">
    <property type="component" value="Chromosome"/>
</dbReference>
<dbReference type="PANTHER" id="PTHR24321">
    <property type="entry name" value="DEHYDROGENASES, SHORT CHAIN"/>
    <property type="match status" value="1"/>
</dbReference>
<dbReference type="PRINTS" id="PR00081">
    <property type="entry name" value="GDHRDH"/>
</dbReference>
<dbReference type="SUPFAM" id="SSF51735">
    <property type="entry name" value="NAD(P)-binding Rossmann-fold domains"/>
    <property type="match status" value="1"/>
</dbReference>
<dbReference type="PANTHER" id="PTHR24321:SF8">
    <property type="entry name" value="ESTRADIOL 17-BETA-DEHYDROGENASE 8-RELATED"/>
    <property type="match status" value="1"/>
</dbReference>
<sequence length="263" mass="27218">MTTIQSTVGRLANKVPIVTGGGGGIGGATCARLAEAGAKVAVLDREAHKTQEVADAILGSGGQAIAVVADVTSEGQVREAVSVVAERFGGIDVLVNNAAITGSQSPTHEVTEDEFDLIFNVNVKGVFFCTKYAVPHLKAAGGGSVINISSINGLIGSKDLPLYHAAKGAVRLMAKTDAIVYAEDGIRFNSIHPGSIKTEMGERAAAAYPEGREAYFKMLIGLHPLGHQGDTDDIAFGVVYLASDESKFVTGTELVIDGGYTAQ</sequence>
<reference evidence="4" key="2">
    <citation type="submission" date="2018-03" db="EMBL/GenBank/DDBJ databases">
        <authorList>
            <person name="Derbyshire K."/>
            <person name="Gray T.A."/>
            <person name="Champion M."/>
        </authorList>
    </citation>
    <scope>NUCLEOTIDE SEQUENCE [LARGE SCALE GENOMIC DNA]</scope>
    <source>
        <strain evidence="4">MKD8</strain>
    </source>
</reference>
<evidence type="ECO:0000256" key="2">
    <source>
        <dbReference type="ARBA" id="ARBA00023002"/>
    </source>
</evidence>
<dbReference type="InterPro" id="IPR002347">
    <property type="entry name" value="SDR_fam"/>
</dbReference>
<evidence type="ECO:0000313" key="4">
    <source>
        <dbReference type="Proteomes" id="UP000011200"/>
    </source>
</evidence>